<accession>A0AAV8YKR3</accession>
<sequence length="103" mass="11606">MDDTSAGNIYFTCAYILMTTVILAQAFYYCFIVYSYQSIKKKIVEKGRLLQVIPVISVATVNMPQNQLLTDLRILPTTASTPYPFYTGISRIGNKEIPPPYTP</sequence>
<gene>
    <name evidence="2" type="ORF">NQ318_000207</name>
</gene>
<dbReference type="AlphaFoldDB" id="A0AAV8YKR3"/>
<feature type="transmembrane region" description="Helical" evidence="1">
    <location>
        <begin position="15"/>
        <end position="36"/>
    </location>
</feature>
<name>A0AAV8YKR3_9CUCU</name>
<proteinExistence type="predicted"/>
<keyword evidence="1" id="KW-1133">Transmembrane helix</keyword>
<organism evidence="2 3">
    <name type="scientific">Aromia moschata</name>
    <dbReference type="NCBI Taxonomy" id="1265417"/>
    <lineage>
        <taxon>Eukaryota</taxon>
        <taxon>Metazoa</taxon>
        <taxon>Ecdysozoa</taxon>
        <taxon>Arthropoda</taxon>
        <taxon>Hexapoda</taxon>
        <taxon>Insecta</taxon>
        <taxon>Pterygota</taxon>
        <taxon>Neoptera</taxon>
        <taxon>Endopterygota</taxon>
        <taxon>Coleoptera</taxon>
        <taxon>Polyphaga</taxon>
        <taxon>Cucujiformia</taxon>
        <taxon>Chrysomeloidea</taxon>
        <taxon>Cerambycidae</taxon>
        <taxon>Cerambycinae</taxon>
        <taxon>Callichromatini</taxon>
        <taxon>Aromia</taxon>
    </lineage>
</organism>
<keyword evidence="1" id="KW-0472">Membrane</keyword>
<evidence type="ECO:0000313" key="2">
    <source>
        <dbReference type="EMBL" id="KAJ8951511.1"/>
    </source>
</evidence>
<evidence type="ECO:0000313" key="3">
    <source>
        <dbReference type="Proteomes" id="UP001162162"/>
    </source>
</evidence>
<comment type="caution">
    <text evidence="2">The sequence shown here is derived from an EMBL/GenBank/DDBJ whole genome shotgun (WGS) entry which is preliminary data.</text>
</comment>
<protein>
    <submittedName>
        <fullName evidence="2">Uncharacterized protein</fullName>
    </submittedName>
</protein>
<dbReference type="EMBL" id="JAPWTK010000083">
    <property type="protein sequence ID" value="KAJ8951511.1"/>
    <property type="molecule type" value="Genomic_DNA"/>
</dbReference>
<reference evidence="2" key="1">
    <citation type="journal article" date="2023" name="Insect Mol. Biol.">
        <title>Genome sequencing provides insights into the evolution of gene families encoding plant cell wall-degrading enzymes in longhorned beetles.</title>
        <authorList>
            <person name="Shin N.R."/>
            <person name="Okamura Y."/>
            <person name="Kirsch R."/>
            <person name="Pauchet Y."/>
        </authorList>
    </citation>
    <scope>NUCLEOTIDE SEQUENCE</scope>
    <source>
        <strain evidence="2">AMC_N1</strain>
    </source>
</reference>
<keyword evidence="3" id="KW-1185">Reference proteome</keyword>
<keyword evidence="1" id="KW-0812">Transmembrane</keyword>
<dbReference type="Proteomes" id="UP001162162">
    <property type="component" value="Unassembled WGS sequence"/>
</dbReference>
<evidence type="ECO:0000256" key="1">
    <source>
        <dbReference type="SAM" id="Phobius"/>
    </source>
</evidence>